<sequence length="111" mass="11310">MRQRPLLVETSAKPGQAPYRDRDSGSETGVWWLYAEVVVGEAVSGAGSRDGAEVCGVSAEVDSIGRANPGAGRTGTVDVVIVECCESGDVDDTAGPSLECDGAVEIGVLLG</sequence>
<comment type="caution">
    <text evidence="1">The sequence shown here is derived from an EMBL/GenBank/DDBJ whole genome shotgun (WGS) entry which is preliminary data.</text>
</comment>
<keyword evidence="2" id="KW-1185">Reference proteome</keyword>
<evidence type="ECO:0000313" key="2">
    <source>
        <dbReference type="Proteomes" id="UP000836387"/>
    </source>
</evidence>
<dbReference type="Proteomes" id="UP000836387">
    <property type="component" value="Unassembled WGS sequence"/>
</dbReference>
<accession>A0ACA9TAC6</accession>
<evidence type="ECO:0000313" key="1">
    <source>
        <dbReference type="EMBL" id="CAG9937875.1"/>
    </source>
</evidence>
<gene>
    <name evidence="1" type="ORF">CRV2_00006293</name>
</gene>
<reference evidence="1" key="2">
    <citation type="submission" date="2021-10" db="EMBL/GenBank/DDBJ databases">
        <authorList>
            <person name="Piombo E."/>
        </authorList>
    </citation>
    <scope>NUCLEOTIDE SEQUENCE</scope>
</reference>
<reference evidence="1" key="1">
    <citation type="submission" date="2020-04" db="EMBL/GenBank/DDBJ databases">
        <authorList>
            <person name="Broberg M."/>
        </authorList>
    </citation>
    <scope>NUCLEOTIDE SEQUENCE</scope>
</reference>
<organism evidence="1 2">
    <name type="scientific">Clonostachys rosea f. rosea IK726</name>
    <dbReference type="NCBI Taxonomy" id="1349383"/>
    <lineage>
        <taxon>Eukaryota</taxon>
        <taxon>Fungi</taxon>
        <taxon>Dikarya</taxon>
        <taxon>Ascomycota</taxon>
        <taxon>Pezizomycotina</taxon>
        <taxon>Sordariomycetes</taxon>
        <taxon>Hypocreomycetidae</taxon>
        <taxon>Hypocreales</taxon>
        <taxon>Bionectriaceae</taxon>
        <taxon>Clonostachys</taxon>
    </lineage>
</organism>
<protein>
    <submittedName>
        <fullName evidence="1">Uncharacterized protein</fullName>
    </submittedName>
</protein>
<proteinExistence type="predicted"/>
<dbReference type="EMBL" id="CADEHS020000002">
    <property type="protein sequence ID" value="CAG9937875.1"/>
    <property type="molecule type" value="Genomic_DNA"/>
</dbReference>
<name>A0ACA9TAC6_BIOOC</name>